<keyword evidence="6" id="KW-1185">Reference proteome</keyword>
<dbReference type="PIRSF" id="PIRSF001112">
    <property type="entry name" value="Epoxide_hydrolase"/>
    <property type="match status" value="1"/>
</dbReference>
<evidence type="ECO:0000256" key="3">
    <source>
        <dbReference type="ARBA" id="ARBA00022801"/>
    </source>
</evidence>
<evidence type="ECO:0000256" key="2">
    <source>
        <dbReference type="ARBA" id="ARBA00022797"/>
    </source>
</evidence>
<evidence type="ECO:0000259" key="4">
    <source>
        <dbReference type="Pfam" id="PF06441"/>
    </source>
</evidence>
<dbReference type="Proteomes" id="UP001500751">
    <property type="component" value="Unassembled WGS sequence"/>
</dbReference>
<dbReference type="Gene3D" id="3.40.50.1820">
    <property type="entry name" value="alpha/beta hydrolase"/>
    <property type="match status" value="1"/>
</dbReference>
<reference evidence="5 6" key="1">
    <citation type="journal article" date="2019" name="Int. J. Syst. Evol. Microbiol.">
        <title>The Global Catalogue of Microorganisms (GCM) 10K type strain sequencing project: providing services to taxonomists for standard genome sequencing and annotation.</title>
        <authorList>
            <consortium name="The Broad Institute Genomics Platform"/>
            <consortium name="The Broad Institute Genome Sequencing Center for Infectious Disease"/>
            <person name="Wu L."/>
            <person name="Ma J."/>
        </authorList>
    </citation>
    <scope>NUCLEOTIDE SEQUENCE [LARGE SCALE GENOMIC DNA]</scope>
    <source>
        <strain evidence="5 6">JCM 16014</strain>
    </source>
</reference>
<dbReference type="InterPro" id="IPR000639">
    <property type="entry name" value="Epox_hydrolase-like"/>
</dbReference>
<dbReference type="PRINTS" id="PR00412">
    <property type="entry name" value="EPOXHYDRLASE"/>
</dbReference>
<accession>A0ABN2V6J9</accession>
<evidence type="ECO:0000313" key="6">
    <source>
        <dbReference type="Proteomes" id="UP001500751"/>
    </source>
</evidence>
<dbReference type="GO" id="GO:0016787">
    <property type="term" value="F:hydrolase activity"/>
    <property type="evidence" value="ECO:0007669"/>
    <property type="project" value="UniProtKB-KW"/>
</dbReference>
<keyword evidence="3 5" id="KW-0378">Hydrolase</keyword>
<dbReference type="EMBL" id="BAAAQN010000054">
    <property type="protein sequence ID" value="GAA2052679.1"/>
    <property type="molecule type" value="Genomic_DNA"/>
</dbReference>
<feature type="domain" description="Epoxide hydrolase N-terminal" evidence="4">
    <location>
        <begin position="10"/>
        <end position="113"/>
    </location>
</feature>
<dbReference type="PANTHER" id="PTHR21661:SF35">
    <property type="entry name" value="EPOXIDE HYDROLASE"/>
    <property type="match status" value="1"/>
</dbReference>
<proteinExistence type="inferred from homology"/>
<comment type="caution">
    <text evidence="5">The sequence shown here is derived from an EMBL/GenBank/DDBJ whole genome shotgun (WGS) entry which is preliminary data.</text>
</comment>
<dbReference type="Pfam" id="PF06441">
    <property type="entry name" value="EHN"/>
    <property type="match status" value="1"/>
</dbReference>
<sequence length="446" mass="49696">MVHVEPFTLHPFTIHVPDAVLADLRARIQGTRWPDEAPGEPWSQGVDSGYLRSLLAYWADGFDWRAQEQRLNSYQHRIAEVDDARIHFVHHRAANGNGIPLVLTHGWPSTFAELLGVVDRLIEAHDDRFDLVVPSLPGYAFSTRPPRVGIDRREVARLWHLLMSGLGYERYGAHGGDFGAGVATHMALLEPERMLGIHLSTPEMWPYTGPGTPPLTDAEQAYVDHIARWDETERGYSAVQSTRPQTLGYALNDSPAGLAAWILDKWRSWSDSRGDLDATFGRDELLTTLTLYWATGSITSSMRDYYDNRWHGVTMGPEDFVRVPTAMAVFTESLVSEGEPPRSWYERLYEVRRWTVFPRGGHFAAGEVPGVVAGDIAGVLVRWGYPVGRRADKFPKAPPALAVDAGFFSLDSGSARLLVDGTGKSPAQRASTSSDWLRLRFCGADE</sequence>
<dbReference type="InterPro" id="IPR029058">
    <property type="entry name" value="AB_hydrolase_fold"/>
</dbReference>
<dbReference type="InterPro" id="IPR010497">
    <property type="entry name" value="Epoxide_hydro_N"/>
</dbReference>
<dbReference type="PANTHER" id="PTHR21661">
    <property type="entry name" value="EPOXIDE HYDROLASE 1-RELATED"/>
    <property type="match status" value="1"/>
</dbReference>
<evidence type="ECO:0000256" key="1">
    <source>
        <dbReference type="ARBA" id="ARBA00010088"/>
    </source>
</evidence>
<dbReference type="SUPFAM" id="SSF53474">
    <property type="entry name" value="alpha/beta-Hydrolases"/>
    <property type="match status" value="1"/>
</dbReference>
<protein>
    <submittedName>
        <fullName evidence="5">Epoxide hydrolase</fullName>
    </submittedName>
</protein>
<organism evidence="5 6">
    <name type="scientific">Catenulispora yoronensis</name>
    <dbReference type="NCBI Taxonomy" id="450799"/>
    <lineage>
        <taxon>Bacteria</taxon>
        <taxon>Bacillati</taxon>
        <taxon>Actinomycetota</taxon>
        <taxon>Actinomycetes</taxon>
        <taxon>Catenulisporales</taxon>
        <taxon>Catenulisporaceae</taxon>
        <taxon>Catenulispora</taxon>
    </lineage>
</organism>
<evidence type="ECO:0000313" key="5">
    <source>
        <dbReference type="EMBL" id="GAA2052679.1"/>
    </source>
</evidence>
<name>A0ABN2V6J9_9ACTN</name>
<comment type="similarity">
    <text evidence="1">Belongs to the peptidase S33 family.</text>
</comment>
<gene>
    <name evidence="5" type="ORF">GCM10009839_70270</name>
</gene>
<dbReference type="InterPro" id="IPR016292">
    <property type="entry name" value="Epoxide_hydrolase"/>
</dbReference>
<keyword evidence="2" id="KW-0058">Aromatic hydrocarbons catabolism</keyword>